<dbReference type="InterPro" id="IPR050301">
    <property type="entry name" value="NTE"/>
</dbReference>
<organism evidence="8">
    <name type="scientific">Aplanochytrium stocchinoi</name>
    <dbReference type="NCBI Taxonomy" id="215587"/>
    <lineage>
        <taxon>Eukaryota</taxon>
        <taxon>Sar</taxon>
        <taxon>Stramenopiles</taxon>
        <taxon>Bigyra</taxon>
        <taxon>Labyrinthulomycetes</taxon>
        <taxon>Thraustochytrida</taxon>
        <taxon>Thraustochytriidae</taxon>
        <taxon>Aplanochytrium</taxon>
    </lineage>
</organism>
<evidence type="ECO:0000313" key="9">
    <source>
        <dbReference type="EMBL" id="CAE0436181.1"/>
    </source>
</evidence>
<feature type="active site" description="Nucleophile" evidence="4">
    <location>
        <position position="316"/>
    </location>
</feature>
<keyword evidence="3 4" id="KW-0443">Lipid metabolism</keyword>
<feature type="domain" description="PNPLA" evidence="6">
    <location>
        <begin position="283"/>
        <end position="543"/>
    </location>
</feature>
<dbReference type="EMBL" id="HBIN01008671">
    <property type="protein sequence ID" value="CAE0436180.1"/>
    <property type="molecule type" value="Transcribed_RNA"/>
</dbReference>
<dbReference type="PROSITE" id="PS51635">
    <property type="entry name" value="PNPLA"/>
    <property type="match status" value="1"/>
</dbReference>
<sequence length="836" mass="94690">MAESHVKNTTSIRIRVVVYVMKFLMQVVRLPLSAVLGFLGLVVKLSGIQPSELVFPKVKSKFRVLYPVHFVINCAVYGLRILKFLFVPQVVIRQIVAVLFLQSCYELTGHLWKRIQWSLFLLRQTKAQARRAEQCRKGMKEAVTYAQYRENDRALGDILESPEANGYQAGEPMPLPLDEETTLKRLQKKVKQYENFLEKKDMVSLQYHLRSDLLRKHFGVNHHNRRLRDAVTEYQSVICKALNEIANCDTRLVTTGIVDELRYTREKANFFKETQRSYGNSALLLSGGARMGLLHMGVVKCLREQDILPRVFSGSSAGALVTSMLGTKSDEEMDELFDPKNLNLKFFGRQDSLAADLDKFLSTKGEDEGEGVGVLKKYGNGKEDAKNAFKSVFENEQSALTNLSVLLPPPLSQIVSILVKLLPKWQKDKAILDVNVLKNAIRDVIGDITFQEAYEKTGRVINITVSSRSHESDRDFPQLLNYLTTPHVVVWSAAIASCSIPGVFASVELAHKDVEGNISPYHPEGVRFQDGSIECDLPISRLKELFNVNHFIVSQVNVHARLLAPHMNVDFYGYMPTTLVHESDRVWNNGGRVIMFLRDQVRSWAKHVADFGIKNRALKWLGLGLLPLFTQKYHGDINIVPDITLEDVKSLLRNPTDEEYEEAIMRGERMTWPKISEIRRRCSTELLLLDCLKALEERTHELEEVLLEQMKLKITEQGYNKQQKRQSPSRSVPGRTHFLMEIPEDGVGNLKGMRTSLDGHGLGNGLGNYNAAMMQGELDTHGPTFRRQSVSLSKLQSKLNKRVVSVLNLGEFANVASGSDQKGDEDEENNYDDNVD</sequence>
<keyword evidence="2 4" id="KW-0442">Lipid degradation</keyword>
<feature type="active site" description="Proton acceptor" evidence="4">
    <location>
        <position position="530"/>
    </location>
</feature>
<reference evidence="8" key="1">
    <citation type="submission" date="2021-01" db="EMBL/GenBank/DDBJ databases">
        <authorList>
            <person name="Corre E."/>
            <person name="Pelletier E."/>
            <person name="Niang G."/>
            <person name="Scheremetjew M."/>
            <person name="Finn R."/>
            <person name="Kale V."/>
            <person name="Holt S."/>
            <person name="Cochrane G."/>
            <person name="Meng A."/>
            <person name="Brown T."/>
            <person name="Cohen L."/>
        </authorList>
    </citation>
    <scope>NUCLEOTIDE SEQUENCE</scope>
    <source>
        <strain evidence="8">GSBS06</strain>
    </source>
</reference>
<comment type="caution">
    <text evidence="4">Lacks conserved residue(s) required for the propagation of feature annotation.</text>
</comment>
<dbReference type="SUPFAM" id="SSF52151">
    <property type="entry name" value="FabD/lysophospholipase-like"/>
    <property type="match status" value="1"/>
</dbReference>
<evidence type="ECO:0000313" key="8">
    <source>
        <dbReference type="EMBL" id="CAE0436180.1"/>
    </source>
</evidence>
<proteinExistence type="predicted"/>
<dbReference type="EMBL" id="HBIN01008673">
    <property type="protein sequence ID" value="CAE0436181.1"/>
    <property type="molecule type" value="Transcribed_RNA"/>
</dbReference>
<dbReference type="InterPro" id="IPR002641">
    <property type="entry name" value="PNPLA_dom"/>
</dbReference>
<evidence type="ECO:0000256" key="5">
    <source>
        <dbReference type="SAM" id="MobiDB-lite"/>
    </source>
</evidence>
<dbReference type="Pfam" id="PF01734">
    <property type="entry name" value="Patatin"/>
    <property type="match status" value="1"/>
</dbReference>
<evidence type="ECO:0000256" key="3">
    <source>
        <dbReference type="ARBA" id="ARBA00023098"/>
    </source>
</evidence>
<keyword evidence="1 4" id="KW-0378">Hydrolase</keyword>
<accession>A0A6S8D0Y1</accession>
<evidence type="ECO:0000313" key="10">
    <source>
        <dbReference type="EMBL" id="CAE0436182.1"/>
    </source>
</evidence>
<feature type="region of interest" description="Disordered" evidence="5">
    <location>
        <begin position="816"/>
        <end position="836"/>
    </location>
</feature>
<feature type="short sequence motif" description="GXSXG" evidence="4">
    <location>
        <begin position="314"/>
        <end position="318"/>
    </location>
</feature>
<evidence type="ECO:0000256" key="1">
    <source>
        <dbReference type="ARBA" id="ARBA00022801"/>
    </source>
</evidence>
<dbReference type="GO" id="GO:0016298">
    <property type="term" value="F:lipase activity"/>
    <property type="evidence" value="ECO:0007669"/>
    <property type="project" value="UniProtKB-ARBA"/>
</dbReference>
<name>A0A6S8D0Y1_9STRA</name>
<gene>
    <name evidence="7" type="ORF">ASTO00021_LOCUS6446</name>
    <name evidence="8" type="ORF">ASTO00021_LOCUS6447</name>
    <name evidence="9" type="ORF">ASTO00021_LOCUS6448</name>
    <name evidence="10" type="ORF">ASTO00021_LOCUS6449</name>
</gene>
<dbReference type="EMBL" id="HBIN01008674">
    <property type="protein sequence ID" value="CAE0436182.1"/>
    <property type="molecule type" value="Transcribed_RNA"/>
</dbReference>
<dbReference type="Gene3D" id="3.40.1090.10">
    <property type="entry name" value="Cytosolic phospholipase A2 catalytic domain"/>
    <property type="match status" value="1"/>
</dbReference>
<dbReference type="PANTHER" id="PTHR14226:SF10">
    <property type="entry name" value="TRIACYLGLYCEROL LIPASE 4-RELATED"/>
    <property type="match status" value="1"/>
</dbReference>
<dbReference type="AlphaFoldDB" id="A0A6S8D0Y1"/>
<evidence type="ECO:0000256" key="4">
    <source>
        <dbReference type="PROSITE-ProRule" id="PRU01161"/>
    </source>
</evidence>
<evidence type="ECO:0000256" key="2">
    <source>
        <dbReference type="ARBA" id="ARBA00022963"/>
    </source>
</evidence>
<dbReference type="PANTHER" id="PTHR14226">
    <property type="entry name" value="NEUROPATHY TARGET ESTERASE/SWISS CHEESE D.MELANOGASTER"/>
    <property type="match status" value="1"/>
</dbReference>
<dbReference type="InterPro" id="IPR016035">
    <property type="entry name" value="Acyl_Trfase/lysoPLipase"/>
</dbReference>
<dbReference type="GO" id="GO:0016042">
    <property type="term" value="P:lipid catabolic process"/>
    <property type="evidence" value="ECO:0007669"/>
    <property type="project" value="UniProtKB-UniRule"/>
</dbReference>
<evidence type="ECO:0000259" key="6">
    <source>
        <dbReference type="PROSITE" id="PS51635"/>
    </source>
</evidence>
<dbReference type="EMBL" id="HBIN01008670">
    <property type="protein sequence ID" value="CAE0436179.1"/>
    <property type="molecule type" value="Transcribed_RNA"/>
</dbReference>
<protein>
    <recommendedName>
        <fullName evidence="6">PNPLA domain-containing protein</fullName>
    </recommendedName>
</protein>
<feature type="compositionally biased region" description="Acidic residues" evidence="5">
    <location>
        <begin position="823"/>
        <end position="836"/>
    </location>
</feature>
<evidence type="ECO:0000313" key="7">
    <source>
        <dbReference type="EMBL" id="CAE0436179.1"/>
    </source>
</evidence>
<dbReference type="GO" id="GO:0052689">
    <property type="term" value="F:carboxylic ester hydrolase activity"/>
    <property type="evidence" value="ECO:0007669"/>
    <property type="project" value="UniProtKB-ARBA"/>
</dbReference>